<evidence type="ECO:0000256" key="5">
    <source>
        <dbReference type="ARBA" id="ARBA00022737"/>
    </source>
</evidence>
<dbReference type="GO" id="GO:0051015">
    <property type="term" value="F:actin filament binding"/>
    <property type="evidence" value="ECO:0007669"/>
    <property type="project" value="TreeGrafter"/>
</dbReference>
<proteinExistence type="inferred from homology"/>
<dbReference type="PIRSF" id="PIRSF038093">
    <property type="entry name" value="ARP2/3_su1"/>
    <property type="match status" value="1"/>
</dbReference>
<evidence type="ECO:0000256" key="4">
    <source>
        <dbReference type="ARBA" id="ARBA00022574"/>
    </source>
</evidence>
<accession>A0A7M5X500</accession>
<keyword evidence="4 9" id="KW-0853">WD repeat</keyword>
<reference evidence="12" key="1">
    <citation type="submission" date="2021-01" db="UniProtKB">
        <authorList>
            <consortium name="EnsemblMetazoa"/>
        </authorList>
    </citation>
    <scope>IDENTIFICATION</scope>
</reference>
<dbReference type="Gene3D" id="2.130.10.10">
    <property type="entry name" value="YVTN repeat-like/Quinoprotein amine dehydrogenase"/>
    <property type="match status" value="1"/>
</dbReference>
<keyword evidence="7 8" id="KW-0206">Cytoskeleton</keyword>
<dbReference type="SUPFAM" id="SSF50978">
    <property type="entry name" value="WD40 repeat-like"/>
    <property type="match status" value="1"/>
</dbReference>
<comment type="similarity">
    <text evidence="2 8">Belongs to the WD repeat ARPC1 family.</text>
</comment>
<evidence type="ECO:0000256" key="2">
    <source>
        <dbReference type="ARBA" id="ARBA00006260"/>
    </source>
</evidence>
<keyword evidence="6 8" id="KW-0009">Actin-binding</keyword>
<dbReference type="AlphaFoldDB" id="A0A7M5X500"/>
<feature type="compositionally biased region" description="Low complexity" evidence="10">
    <location>
        <begin position="315"/>
        <end position="326"/>
    </location>
</feature>
<dbReference type="Pfam" id="PF12894">
    <property type="entry name" value="ANAPC4_WD40"/>
    <property type="match status" value="1"/>
</dbReference>
<keyword evidence="5" id="KW-0677">Repeat</keyword>
<dbReference type="OrthoDB" id="406844at2759"/>
<dbReference type="EnsemblMetazoa" id="CLYHEMT017918.1">
    <property type="protein sequence ID" value="CLYHEMP017918.1"/>
    <property type="gene ID" value="CLYHEMG017918"/>
</dbReference>
<dbReference type="PROSITE" id="PS50294">
    <property type="entry name" value="WD_REPEATS_REGION"/>
    <property type="match status" value="1"/>
</dbReference>
<dbReference type="InterPro" id="IPR017383">
    <property type="entry name" value="ARPC1"/>
</dbReference>
<sequence length="373" mass="41436">MSGKEVFEIVDKPVSCYSFNEDRTQVALSPNDHHVFIFKKSGNKWVKEATLTEHHQTVTSIDWAPKSNRIVTCGADRNAYVWVDEGGKWKPTLVLLRINRAATSVRWSPNEDKFAVGSSARLISICYYEKENKWWVSKHIKKPIRSTVLSLSWHPNNVLLAAGSSDFKMRVFSAYIKEIESKPESTNWGKKMPFGNMMGEWSNGRGGWVHDVAFSPSGAKVGWVGHDSSISVVQGGETEPVVLPLNNLPFVTCLFISESALVAAGHDYVPMTFSHDDNNKLTFMAKLDQPAQKSGDEEETMSAMQRFRSLDKRATTGSKPGKSSTTHNNMIKQLSVYASDGSGISQISSGGMDGKIVLWNLKTLEKSIADLKI</sequence>
<comment type="subcellular location">
    <subcellularLocation>
        <location evidence="1">Cytoplasm</location>
        <location evidence="1">Cytoskeleton</location>
    </subcellularLocation>
</comment>
<dbReference type="SMART" id="SM00320">
    <property type="entry name" value="WD40"/>
    <property type="match status" value="6"/>
</dbReference>
<evidence type="ECO:0000313" key="13">
    <source>
        <dbReference type="Proteomes" id="UP000594262"/>
    </source>
</evidence>
<evidence type="ECO:0000256" key="7">
    <source>
        <dbReference type="ARBA" id="ARBA00023212"/>
    </source>
</evidence>
<dbReference type="InterPro" id="IPR024977">
    <property type="entry name" value="Apc4-like_WD40_dom"/>
</dbReference>
<dbReference type="GO" id="GO:0005885">
    <property type="term" value="C:Arp2/3 protein complex"/>
    <property type="evidence" value="ECO:0007669"/>
    <property type="project" value="UniProtKB-UniRule"/>
</dbReference>
<dbReference type="PANTHER" id="PTHR10709">
    <property type="entry name" value="ACTIN-RELATED PROTEIN 2/3 COMPLEX SUBUNIT 1"/>
    <property type="match status" value="1"/>
</dbReference>
<evidence type="ECO:0000256" key="3">
    <source>
        <dbReference type="ARBA" id="ARBA00022490"/>
    </source>
</evidence>
<dbReference type="InterPro" id="IPR036322">
    <property type="entry name" value="WD40_repeat_dom_sf"/>
</dbReference>
<keyword evidence="3 8" id="KW-0963">Cytoplasm</keyword>
<dbReference type="InterPro" id="IPR001680">
    <property type="entry name" value="WD40_rpt"/>
</dbReference>
<dbReference type="RefSeq" id="XP_066910603.1">
    <property type="nucleotide sequence ID" value="XM_067054502.1"/>
</dbReference>
<evidence type="ECO:0000256" key="10">
    <source>
        <dbReference type="SAM" id="MobiDB-lite"/>
    </source>
</evidence>
<dbReference type="Pfam" id="PF00400">
    <property type="entry name" value="WD40"/>
    <property type="match status" value="1"/>
</dbReference>
<evidence type="ECO:0000256" key="1">
    <source>
        <dbReference type="ARBA" id="ARBA00004245"/>
    </source>
</evidence>
<evidence type="ECO:0000259" key="11">
    <source>
        <dbReference type="Pfam" id="PF12894"/>
    </source>
</evidence>
<dbReference type="Proteomes" id="UP000594262">
    <property type="component" value="Unplaced"/>
</dbReference>
<evidence type="ECO:0000313" key="12">
    <source>
        <dbReference type="EnsemblMetazoa" id="CLYHEMP017918.1"/>
    </source>
</evidence>
<feature type="domain" description="Anaphase-promoting complex subunit 4-like WD40" evidence="11">
    <location>
        <begin position="106"/>
        <end position="181"/>
    </location>
</feature>
<dbReference type="InterPro" id="IPR015943">
    <property type="entry name" value="WD40/YVTN_repeat-like_dom_sf"/>
</dbReference>
<dbReference type="PROSITE" id="PS50082">
    <property type="entry name" value="WD_REPEATS_2"/>
    <property type="match status" value="1"/>
</dbReference>
<evidence type="ECO:0000256" key="6">
    <source>
        <dbReference type="ARBA" id="ARBA00023203"/>
    </source>
</evidence>
<dbReference type="GO" id="GO:0034314">
    <property type="term" value="P:Arp2/3 complex-mediated actin nucleation"/>
    <property type="evidence" value="ECO:0007669"/>
    <property type="project" value="UniProtKB-UniRule"/>
</dbReference>
<dbReference type="PANTHER" id="PTHR10709:SF2">
    <property type="entry name" value="ACTIN-RELATED PROTEIN 2_3 COMPLEX SUBUNIT"/>
    <property type="match status" value="1"/>
</dbReference>
<organism evidence="12 13">
    <name type="scientific">Clytia hemisphaerica</name>
    <dbReference type="NCBI Taxonomy" id="252671"/>
    <lineage>
        <taxon>Eukaryota</taxon>
        <taxon>Metazoa</taxon>
        <taxon>Cnidaria</taxon>
        <taxon>Hydrozoa</taxon>
        <taxon>Hydroidolina</taxon>
        <taxon>Leptothecata</taxon>
        <taxon>Obeliida</taxon>
        <taxon>Clytiidae</taxon>
        <taxon>Clytia</taxon>
    </lineage>
</organism>
<keyword evidence="13" id="KW-1185">Reference proteome</keyword>
<name>A0A7M5X500_9CNID</name>
<feature type="region of interest" description="Disordered" evidence="10">
    <location>
        <begin position="309"/>
        <end position="330"/>
    </location>
</feature>
<evidence type="ECO:0000256" key="8">
    <source>
        <dbReference type="PIRNR" id="PIRNR038093"/>
    </source>
</evidence>
<feature type="repeat" description="WD" evidence="9">
    <location>
        <begin position="51"/>
        <end position="82"/>
    </location>
</feature>
<protein>
    <recommendedName>
        <fullName evidence="8">Actin-related protein 2/3 complex subunit</fullName>
    </recommendedName>
</protein>
<dbReference type="GeneID" id="136797918"/>
<comment type="function">
    <text evidence="8">Functions as component of the Arp2/3 complex which is involved in regulation of actin polymerization and together with an activating nucleation-promoting factor (NPF) mediates the formation of branched actin networks.</text>
</comment>
<evidence type="ECO:0000256" key="9">
    <source>
        <dbReference type="PROSITE-ProRule" id="PRU00221"/>
    </source>
</evidence>